<dbReference type="CDD" id="cd00067">
    <property type="entry name" value="GAL4"/>
    <property type="match status" value="1"/>
</dbReference>
<evidence type="ECO:0000313" key="4">
    <source>
        <dbReference type="EMBL" id="EXU95193.1"/>
    </source>
</evidence>
<dbReference type="InterPro" id="IPR053181">
    <property type="entry name" value="EcdB-like_regulator"/>
</dbReference>
<accession>A0A014N6A7</accession>
<proteinExistence type="predicted"/>
<feature type="region of interest" description="Disordered" evidence="2">
    <location>
        <begin position="1"/>
        <end position="91"/>
    </location>
</feature>
<gene>
    <name evidence="4" type="ORF">X797_011716</name>
</gene>
<dbReference type="GO" id="GO:0000981">
    <property type="term" value="F:DNA-binding transcription factor activity, RNA polymerase II-specific"/>
    <property type="evidence" value="ECO:0007669"/>
    <property type="project" value="InterPro"/>
</dbReference>
<sequence length="315" mass="34467">MISTDGNPTIQHFAFEQGYSSQPVYPPGPQPQYYSSKPPSPSYPSPFPQHPLENPPLRRDVGDDDATRSNSAEGYAPDALPHISHPITASNPPQPLQLAVIYPPVGHQRYMGYQNGSPVPPPLGAGCPTNCPPPTPTPAQKPSYESYDNYPPASDPLYGAYISSEAAKRKNMRASLACDQCRQLKAKCDETKPCKTCRDKRTECVYRDPVPKGTDKAQADILNAIQTVKHLLTGLIETVRCMDSKMTQLDGTVARLESNVGSRPNDDCIKMDCVADEEPYAPPRSSFCNGLSPIWLGLHSRLRPGPRPGPTNKRD</sequence>
<evidence type="ECO:0000259" key="3">
    <source>
        <dbReference type="PROSITE" id="PS50048"/>
    </source>
</evidence>
<feature type="domain" description="Zn(2)-C6 fungal-type" evidence="3">
    <location>
        <begin position="177"/>
        <end position="206"/>
    </location>
</feature>
<evidence type="ECO:0000313" key="5">
    <source>
        <dbReference type="Proteomes" id="UP000030151"/>
    </source>
</evidence>
<feature type="compositionally biased region" description="Basic and acidic residues" evidence="2">
    <location>
        <begin position="56"/>
        <end position="67"/>
    </location>
</feature>
<dbReference type="PANTHER" id="PTHR47785:SF4">
    <property type="entry name" value="ZN(II)2CYS6 TRANSCRIPTION FACTOR (EUROFUNG)"/>
    <property type="match status" value="1"/>
</dbReference>
<dbReference type="Gene3D" id="4.10.240.10">
    <property type="entry name" value="Zn(2)-C6 fungal-type DNA-binding domain"/>
    <property type="match status" value="1"/>
</dbReference>
<dbReference type="SUPFAM" id="SSF57701">
    <property type="entry name" value="Zn2/Cys6 DNA-binding domain"/>
    <property type="match status" value="1"/>
</dbReference>
<dbReference type="PROSITE" id="PS00463">
    <property type="entry name" value="ZN2_CY6_FUNGAL_1"/>
    <property type="match status" value="1"/>
</dbReference>
<protein>
    <submittedName>
        <fullName evidence="4">Zn(2)-Cys(6) zinc finger domain protein</fullName>
    </submittedName>
</protein>
<dbReference type="Pfam" id="PF00172">
    <property type="entry name" value="Zn_clus"/>
    <property type="match status" value="1"/>
</dbReference>
<evidence type="ECO:0000256" key="1">
    <source>
        <dbReference type="ARBA" id="ARBA00023242"/>
    </source>
</evidence>
<feature type="region of interest" description="Disordered" evidence="2">
    <location>
        <begin position="127"/>
        <end position="150"/>
    </location>
</feature>
<name>A0A014N6A7_9HYPO</name>
<reference evidence="4 5" key="1">
    <citation type="submission" date="2014-02" db="EMBL/GenBank/DDBJ databases">
        <title>The genome sequence of the entomopathogenic fungus Metarhizium robertsii ARSEF 2575.</title>
        <authorList>
            <person name="Giuliano Garisto Donzelli B."/>
            <person name="Roe B.A."/>
            <person name="Macmil S.L."/>
            <person name="Krasnoff S.B."/>
            <person name="Gibson D.M."/>
        </authorList>
    </citation>
    <scope>NUCLEOTIDE SEQUENCE [LARGE SCALE GENOMIC DNA]</scope>
    <source>
        <strain evidence="4 5">ARSEF 2575</strain>
    </source>
</reference>
<feature type="compositionally biased region" description="Pro residues" evidence="2">
    <location>
        <begin position="38"/>
        <end position="49"/>
    </location>
</feature>
<comment type="caution">
    <text evidence="4">The sequence shown here is derived from an EMBL/GenBank/DDBJ whole genome shotgun (WGS) entry which is preliminary data.</text>
</comment>
<dbReference type="AlphaFoldDB" id="A0A014N6A7"/>
<dbReference type="InterPro" id="IPR001138">
    <property type="entry name" value="Zn2Cys6_DnaBD"/>
</dbReference>
<feature type="compositionally biased region" description="Polar residues" evidence="2">
    <location>
        <begin position="1"/>
        <end position="10"/>
    </location>
</feature>
<organism evidence="4 5">
    <name type="scientific">Metarhizium robertsii</name>
    <dbReference type="NCBI Taxonomy" id="568076"/>
    <lineage>
        <taxon>Eukaryota</taxon>
        <taxon>Fungi</taxon>
        <taxon>Dikarya</taxon>
        <taxon>Ascomycota</taxon>
        <taxon>Pezizomycotina</taxon>
        <taxon>Sordariomycetes</taxon>
        <taxon>Hypocreomycetidae</taxon>
        <taxon>Hypocreales</taxon>
        <taxon>Clavicipitaceae</taxon>
        <taxon>Metarhizium</taxon>
    </lineage>
</organism>
<dbReference type="Proteomes" id="UP000030151">
    <property type="component" value="Unassembled WGS sequence"/>
</dbReference>
<dbReference type="HOGENOM" id="CLU_883029_0_0_1"/>
<keyword evidence="1" id="KW-0539">Nucleus</keyword>
<dbReference type="PROSITE" id="PS50048">
    <property type="entry name" value="ZN2_CY6_FUNGAL_2"/>
    <property type="match status" value="1"/>
</dbReference>
<dbReference type="SMART" id="SM00066">
    <property type="entry name" value="GAL4"/>
    <property type="match status" value="1"/>
</dbReference>
<feature type="compositionally biased region" description="Pro residues" evidence="2">
    <location>
        <begin position="130"/>
        <end position="139"/>
    </location>
</feature>
<dbReference type="PANTHER" id="PTHR47785">
    <property type="entry name" value="ZN(II)2CYS6 TRANSCRIPTION FACTOR (EUROFUNG)-RELATED-RELATED"/>
    <property type="match status" value="1"/>
</dbReference>
<evidence type="ECO:0000256" key="2">
    <source>
        <dbReference type="SAM" id="MobiDB-lite"/>
    </source>
</evidence>
<dbReference type="EMBL" id="JELW01000094">
    <property type="protein sequence ID" value="EXU95193.1"/>
    <property type="molecule type" value="Genomic_DNA"/>
</dbReference>
<dbReference type="InterPro" id="IPR036864">
    <property type="entry name" value="Zn2-C6_fun-type_DNA-bd_sf"/>
</dbReference>
<dbReference type="GO" id="GO:0008270">
    <property type="term" value="F:zinc ion binding"/>
    <property type="evidence" value="ECO:0007669"/>
    <property type="project" value="InterPro"/>
</dbReference>